<keyword evidence="3" id="KW-1185">Reference proteome</keyword>
<sequence length="153" mass="16440">MAPPPKEVEEDSEDEKMSEDEDDSSGEEVIIPKKKGKKAATTPAKKVVVSPAKKVAVATPAKKAGPKQSALSSVETLNGGQHHPRNVHSQLLGGQLSWKMEAAKVGVVGFEAEVEAEEAEVDWVAEAKEALEGEVASEEAEEEEETTSHKERR</sequence>
<evidence type="ECO:0000313" key="3">
    <source>
        <dbReference type="Proteomes" id="UP000011518"/>
    </source>
</evidence>
<accession>L9KG66</accession>
<feature type="region of interest" description="Disordered" evidence="1">
    <location>
        <begin position="1"/>
        <end position="43"/>
    </location>
</feature>
<dbReference type="STRING" id="246437.L9KG66"/>
<protein>
    <submittedName>
        <fullName evidence="2">Nucleolin</fullName>
    </submittedName>
</protein>
<feature type="region of interest" description="Disordered" evidence="1">
    <location>
        <begin position="130"/>
        <end position="153"/>
    </location>
</feature>
<organism evidence="2 3">
    <name type="scientific">Tupaia chinensis</name>
    <name type="common">Chinese tree shrew</name>
    <name type="synonym">Tupaia belangeri chinensis</name>
    <dbReference type="NCBI Taxonomy" id="246437"/>
    <lineage>
        <taxon>Eukaryota</taxon>
        <taxon>Metazoa</taxon>
        <taxon>Chordata</taxon>
        <taxon>Craniata</taxon>
        <taxon>Vertebrata</taxon>
        <taxon>Euteleostomi</taxon>
        <taxon>Mammalia</taxon>
        <taxon>Eutheria</taxon>
        <taxon>Euarchontoglires</taxon>
        <taxon>Scandentia</taxon>
        <taxon>Tupaiidae</taxon>
        <taxon>Tupaia</taxon>
    </lineage>
</organism>
<reference evidence="3" key="1">
    <citation type="submission" date="2012-07" db="EMBL/GenBank/DDBJ databases">
        <title>Genome of the Chinese tree shrew, a rising model animal genetically related to primates.</title>
        <authorList>
            <person name="Zhang G."/>
            <person name="Fan Y."/>
            <person name="Yao Y."/>
            <person name="Huang Z."/>
        </authorList>
    </citation>
    <scope>NUCLEOTIDE SEQUENCE [LARGE SCALE GENOMIC DNA]</scope>
</reference>
<feature type="compositionally biased region" description="Polar residues" evidence="1">
    <location>
        <begin position="69"/>
        <end position="79"/>
    </location>
</feature>
<evidence type="ECO:0000256" key="1">
    <source>
        <dbReference type="SAM" id="MobiDB-lite"/>
    </source>
</evidence>
<reference evidence="3" key="2">
    <citation type="journal article" date="2013" name="Nat. Commun.">
        <title>Genome of the Chinese tree shrew.</title>
        <authorList>
            <person name="Fan Y."/>
            <person name="Huang Z.Y."/>
            <person name="Cao C.C."/>
            <person name="Chen C.S."/>
            <person name="Chen Y.X."/>
            <person name="Fan D.D."/>
            <person name="He J."/>
            <person name="Hou H.L."/>
            <person name="Hu L."/>
            <person name="Hu X.T."/>
            <person name="Jiang X.T."/>
            <person name="Lai R."/>
            <person name="Lang Y.S."/>
            <person name="Liang B."/>
            <person name="Liao S.G."/>
            <person name="Mu D."/>
            <person name="Ma Y.Y."/>
            <person name="Niu Y.Y."/>
            <person name="Sun X.Q."/>
            <person name="Xia J.Q."/>
            <person name="Xiao J."/>
            <person name="Xiong Z.Q."/>
            <person name="Xu L."/>
            <person name="Yang L."/>
            <person name="Zhang Y."/>
            <person name="Zhao W."/>
            <person name="Zhao X.D."/>
            <person name="Zheng Y.T."/>
            <person name="Zhou J.M."/>
            <person name="Zhu Y.B."/>
            <person name="Zhang G.J."/>
            <person name="Wang J."/>
            <person name="Yao Y.G."/>
        </authorList>
    </citation>
    <scope>NUCLEOTIDE SEQUENCE [LARGE SCALE GENOMIC DNA]</scope>
</reference>
<gene>
    <name evidence="2" type="ORF">TREES_T100017189</name>
</gene>
<dbReference type="InParanoid" id="L9KG66"/>
<dbReference type="Proteomes" id="UP000011518">
    <property type="component" value="Unassembled WGS sequence"/>
</dbReference>
<dbReference type="EMBL" id="KB320851">
    <property type="protein sequence ID" value="ELW61905.1"/>
    <property type="molecule type" value="Genomic_DNA"/>
</dbReference>
<evidence type="ECO:0000313" key="2">
    <source>
        <dbReference type="EMBL" id="ELW61905.1"/>
    </source>
</evidence>
<feature type="compositionally biased region" description="Acidic residues" evidence="1">
    <location>
        <begin position="8"/>
        <end position="26"/>
    </location>
</feature>
<feature type="compositionally biased region" description="Acidic residues" evidence="1">
    <location>
        <begin position="135"/>
        <end position="145"/>
    </location>
</feature>
<dbReference type="AlphaFoldDB" id="L9KG66"/>
<feature type="region of interest" description="Disordered" evidence="1">
    <location>
        <begin position="59"/>
        <end position="87"/>
    </location>
</feature>
<proteinExistence type="predicted"/>
<name>L9KG66_TUPCH</name>